<evidence type="ECO:0000259" key="4">
    <source>
        <dbReference type="PROSITE" id="PS51071"/>
    </source>
</evidence>
<proteinExistence type="predicted"/>
<comment type="caution">
    <text evidence="6">The sequence shown here is derived from an EMBL/GenBank/DDBJ whole genome shotgun (WGS) entry which is preliminary data.</text>
</comment>
<feature type="domain" description="HTH rpiR-type" evidence="4">
    <location>
        <begin position="9"/>
        <end position="85"/>
    </location>
</feature>
<dbReference type="Pfam" id="PF01380">
    <property type="entry name" value="SIS"/>
    <property type="match status" value="1"/>
</dbReference>
<dbReference type="GO" id="GO:0097367">
    <property type="term" value="F:carbohydrate derivative binding"/>
    <property type="evidence" value="ECO:0007669"/>
    <property type="project" value="InterPro"/>
</dbReference>
<feature type="domain" description="SIS" evidence="5">
    <location>
        <begin position="134"/>
        <end position="273"/>
    </location>
</feature>
<dbReference type="Pfam" id="PF01418">
    <property type="entry name" value="HTH_6"/>
    <property type="match status" value="1"/>
</dbReference>
<dbReference type="PANTHER" id="PTHR30514:SF1">
    <property type="entry name" value="HTH-TYPE TRANSCRIPTIONAL REGULATOR HEXR-RELATED"/>
    <property type="match status" value="1"/>
</dbReference>
<dbReference type="GO" id="GO:0003677">
    <property type="term" value="F:DNA binding"/>
    <property type="evidence" value="ECO:0007669"/>
    <property type="project" value="UniProtKB-KW"/>
</dbReference>
<dbReference type="InterPro" id="IPR047640">
    <property type="entry name" value="RpiR-like"/>
</dbReference>
<dbReference type="SUPFAM" id="SSF53697">
    <property type="entry name" value="SIS domain"/>
    <property type="match status" value="1"/>
</dbReference>
<dbReference type="SUPFAM" id="SSF46689">
    <property type="entry name" value="Homeodomain-like"/>
    <property type="match status" value="1"/>
</dbReference>
<dbReference type="Proteomes" id="UP000295075">
    <property type="component" value="Unassembled WGS sequence"/>
</dbReference>
<dbReference type="AlphaFoldDB" id="A0A4R4QDM3"/>
<dbReference type="PANTHER" id="PTHR30514">
    <property type="entry name" value="GLUCOKINASE"/>
    <property type="match status" value="1"/>
</dbReference>
<dbReference type="EMBL" id="SMKA01000012">
    <property type="protein sequence ID" value="TDC33661.1"/>
    <property type="molecule type" value="Genomic_DNA"/>
</dbReference>
<dbReference type="InterPro" id="IPR046348">
    <property type="entry name" value="SIS_dom_sf"/>
</dbReference>
<dbReference type="OrthoDB" id="370421at2"/>
<evidence type="ECO:0000256" key="2">
    <source>
        <dbReference type="ARBA" id="ARBA00023125"/>
    </source>
</evidence>
<name>A0A4R4QDM3_9ACTN</name>
<keyword evidence="7" id="KW-1185">Reference proteome</keyword>
<evidence type="ECO:0000313" key="7">
    <source>
        <dbReference type="Proteomes" id="UP000295075"/>
    </source>
</evidence>
<accession>A0A4R4QDM3</accession>
<dbReference type="PROSITE" id="PS51464">
    <property type="entry name" value="SIS"/>
    <property type="match status" value="1"/>
</dbReference>
<evidence type="ECO:0000256" key="1">
    <source>
        <dbReference type="ARBA" id="ARBA00023015"/>
    </source>
</evidence>
<protein>
    <submittedName>
        <fullName evidence="6">MurR/RpiR family transcriptional regulator</fullName>
    </submittedName>
</protein>
<dbReference type="PROSITE" id="PS51071">
    <property type="entry name" value="HTH_RPIR"/>
    <property type="match status" value="1"/>
</dbReference>
<dbReference type="InterPro" id="IPR001347">
    <property type="entry name" value="SIS_dom"/>
</dbReference>
<keyword evidence="1" id="KW-0805">Transcription regulation</keyword>
<dbReference type="Gene3D" id="1.10.10.10">
    <property type="entry name" value="Winged helix-like DNA-binding domain superfamily/Winged helix DNA-binding domain"/>
    <property type="match status" value="1"/>
</dbReference>
<dbReference type="InterPro" id="IPR035472">
    <property type="entry name" value="RpiR-like_SIS"/>
</dbReference>
<dbReference type="Gene3D" id="3.40.50.10490">
    <property type="entry name" value="Glucose-6-phosphate isomerase like protein, domain 1"/>
    <property type="match status" value="1"/>
</dbReference>
<sequence length="302" mass="32314">MMEIASIMVAPGLLQRLRAGQLAGALDQISAYLLAEPAEAMHLTISELAERTGTSAGTVTRFCHHLGLPGFAGLKVALAEEVGRAAPSRWNTDIGRAIQPSDDLDQVLKVIVAANTRAICDTADQLDLAEIDRVARALTDARNIYLFGVGTSAISADELRIRLQRIGFSCWLCPDVHNALISIALADERDIVFGISHSGQITETIDLLQAAAARGVRTVAVTNDQASTLAAAAELVLTTARTGTAHADALADRHSQLLVLDVLYTRVAQLNHDRTVAALEITAAMIDPRRIPRPARRRTPPS</sequence>
<reference evidence="6 7" key="1">
    <citation type="submission" date="2019-03" db="EMBL/GenBank/DDBJ databases">
        <title>Draft genome sequences of novel Actinobacteria.</title>
        <authorList>
            <person name="Sahin N."/>
            <person name="Ay H."/>
            <person name="Saygin H."/>
        </authorList>
    </citation>
    <scope>NUCLEOTIDE SEQUENCE [LARGE SCALE GENOMIC DNA]</scope>
    <source>
        <strain evidence="6 7">JCM 30547</strain>
    </source>
</reference>
<dbReference type="InterPro" id="IPR036388">
    <property type="entry name" value="WH-like_DNA-bd_sf"/>
</dbReference>
<dbReference type="InterPro" id="IPR009057">
    <property type="entry name" value="Homeodomain-like_sf"/>
</dbReference>
<evidence type="ECO:0000256" key="3">
    <source>
        <dbReference type="ARBA" id="ARBA00023163"/>
    </source>
</evidence>
<organism evidence="6 7">
    <name type="scientific">Kribbella albertanoniae</name>
    <dbReference type="NCBI Taxonomy" id="1266829"/>
    <lineage>
        <taxon>Bacteria</taxon>
        <taxon>Bacillati</taxon>
        <taxon>Actinomycetota</taxon>
        <taxon>Actinomycetes</taxon>
        <taxon>Propionibacteriales</taxon>
        <taxon>Kribbellaceae</taxon>
        <taxon>Kribbella</taxon>
    </lineage>
</organism>
<keyword evidence="3" id="KW-0804">Transcription</keyword>
<evidence type="ECO:0000259" key="5">
    <source>
        <dbReference type="PROSITE" id="PS51464"/>
    </source>
</evidence>
<gene>
    <name evidence="6" type="ORF">E1261_05530</name>
</gene>
<dbReference type="CDD" id="cd05013">
    <property type="entry name" value="SIS_RpiR"/>
    <property type="match status" value="1"/>
</dbReference>
<keyword evidence="2" id="KW-0238">DNA-binding</keyword>
<dbReference type="GO" id="GO:0003700">
    <property type="term" value="F:DNA-binding transcription factor activity"/>
    <property type="evidence" value="ECO:0007669"/>
    <property type="project" value="InterPro"/>
</dbReference>
<dbReference type="GO" id="GO:1901135">
    <property type="term" value="P:carbohydrate derivative metabolic process"/>
    <property type="evidence" value="ECO:0007669"/>
    <property type="project" value="InterPro"/>
</dbReference>
<dbReference type="InterPro" id="IPR000281">
    <property type="entry name" value="HTH_RpiR"/>
</dbReference>
<evidence type="ECO:0000313" key="6">
    <source>
        <dbReference type="EMBL" id="TDC33661.1"/>
    </source>
</evidence>